<evidence type="ECO:0000256" key="14">
    <source>
        <dbReference type="RuleBase" id="RU367066"/>
    </source>
</evidence>
<evidence type="ECO:0000256" key="9">
    <source>
        <dbReference type="ARBA" id="ARBA00022729"/>
    </source>
</evidence>
<keyword evidence="4 14" id="KW-1003">Cell membrane</keyword>
<accession>A0A3B4V5J1</accession>
<comment type="domain">
    <text evidence="14">The ZP domain is involved in the polymerization of the ZP proteins to form the zona pellucida.</text>
</comment>
<evidence type="ECO:0000256" key="5">
    <source>
        <dbReference type="ARBA" id="ARBA00022525"/>
    </source>
</evidence>
<evidence type="ECO:0000256" key="6">
    <source>
        <dbReference type="ARBA" id="ARBA00022530"/>
    </source>
</evidence>
<comment type="function">
    <text evidence="14">Component of the zona pellucida, an extracellular matrix surrounding oocytes which mediates sperm binding, induction of the acrosome reaction and prevents post-fertilization polyspermy. The zona pellucida is composed of 3 to 4 glycoproteins, ZP1, ZP2, ZP3, and ZP4. ZP3 is essential for sperm binding and zona matrix formation.</text>
</comment>
<evidence type="ECO:0000256" key="15">
    <source>
        <dbReference type="SAM" id="MobiDB-lite"/>
    </source>
</evidence>
<dbReference type="FunFam" id="2.60.40.3210:FF:000001">
    <property type="entry name" value="Zona pellucida sperm-binding protein 3"/>
    <property type="match status" value="1"/>
</dbReference>
<dbReference type="FunFam" id="2.60.40.4100:FF:000002">
    <property type="entry name" value="Zona pellucida sperm-binding protein 3"/>
    <property type="match status" value="1"/>
</dbReference>
<feature type="chain" id="PRO_5041481687" description="Zona pellucida sperm-binding protein 3" evidence="14">
    <location>
        <begin position="26"/>
        <end position="462"/>
    </location>
</feature>
<proteinExistence type="inferred from homology"/>
<comment type="similarity">
    <text evidence="2 14">Belongs to the ZP domain family. ZPC subfamily.</text>
</comment>
<evidence type="ECO:0000256" key="1">
    <source>
        <dbReference type="ARBA" id="ARBA00004498"/>
    </source>
</evidence>
<organism evidence="17 18">
    <name type="scientific">Seriola dumerili</name>
    <name type="common">Greater amberjack</name>
    <name type="synonym">Caranx dumerili</name>
    <dbReference type="NCBI Taxonomy" id="41447"/>
    <lineage>
        <taxon>Eukaryota</taxon>
        <taxon>Metazoa</taxon>
        <taxon>Chordata</taxon>
        <taxon>Craniata</taxon>
        <taxon>Vertebrata</taxon>
        <taxon>Euteleostomi</taxon>
        <taxon>Actinopterygii</taxon>
        <taxon>Neopterygii</taxon>
        <taxon>Teleostei</taxon>
        <taxon>Neoteleostei</taxon>
        <taxon>Acanthomorphata</taxon>
        <taxon>Carangaria</taxon>
        <taxon>Carangiformes</taxon>
        <taxon>Carangidae</taxon>
        <taxon>Seriola</taxon>
    </lineage>
</organism>
<evidence type="ECO:0000313" key="18">
    <source>
        <dbReference type="Proteomes" id="UP000261420"/>
    </source>
</evidence>
<evidence type="ECO:0000256" key="10">
    <source>
        <dbReference type="ARBA" id="ARBA00022989"/>
    </source>
</evidence>
<dbReference type="GO" id="GO:2000344">
    <property type="term" value="P:positive regulation of acrosome reaction"/>
    <property type="evidence" value="ECO:0007669"/>
    <property type="project" value="UniProtKB-UniRule"/>
</dbReference>
<feature type="compositionally biased region" description="Basic and acidic residues" evidence="15">
    <location>
        <begin position="43"/>
        <end position="54"/>
    </location>
</feature>
<dbReference type="Gene3D" id="2.60.40.3210">
    <property type="entry name" value="Zona pellucida, ZP-N domain"/>
    <property type="match status" value="1"/>
</dbReference>
<keyword evidence="13" id="KW-0325">Glycoprotein</keyword>
<dbReference type="Proteomes" id="UP000261420">
    <property type="component" value="Unplaced"/>
</dbReference>
<dbReference type="Ensembl" id="ENSSDUT00000026461.1">
    <property type="protein sequence ID" value="ENSSDUP00000025993.1"/>
    <property type="gene ID" value="ENSSDUG00000018846.1"/>
</dbReference>
<keyword evidence="18" id="KW-1185">Reference proteome</keyword>
<keyword evidence="10" id="KW-1133">Transmembrane helix</keyword>
<dbReference type="Gene3D" id="2.60.40.4100">
    <property type="entry name" value="Zona pellucida, ZP-C domain"/>
    <property type="match status" value="1"/>
</dbReference>
<dbReference type="GeneID" id="111229119"/>
<comment type="PTM">
    <text evidence="14">Proteolytically cleaved before the transmembrane segment to yield the secreted ectodomain incorporated in the zona pellucida.</text>
</comment>
<reference evidence="17" key="1">
    <citation type="submission" date="2025-08" db="UniProtKB">
        <authorList>
            <consortium name="Ensembl"/>
        </authorList>
    </citation>
    <scope>IDENTIFICATION</scope>
</reference>
<dbReference type="InterPro" id="IPR001507">
    <property type="entry name" value="ZP_dom"/>
</dbReference>
<dbReference type="PANTHER" id="PTHR11576:SF2">
    <property type="entry name" value="ZONA PELLUCIDA SPERM-BINDING PROTEIN 3"/>
    <property type="match status" value="1"/>
</dbReference>
<dbReference type="InterPro" id="IPR048290">
    <property type="entry name" value="ZP_chr"/>
</dbReference>
<dbReference type="OMA" id="SLHPTWV"/>
<dbReference type="RefSeq" id="XP_022611027.1">
    <property type="nucleotide sequence ID" value="XM_022755306.1"/>
</dbReference>
<dbReference type="PRINTS" id="PR00023">
    <property type="entry name" value="ZPELLUCIDA"/>
</dbReference>
<dbReference type="GO" id="GO:0007339">
    <property type="term" value="P:binding of sperm to zona pellucida"/>
    <property type="evidence" value="ECO:0007669"/>
    <property type="project" value="UniProtKB-UniRule"/>
</dbReference>
<evidence type="ECO:0000256" key="12">
    <source>
        <dbReference type="ARBA" id="ARBA00023157"/>
    </source>
</evidence>
<dbReference type="InterPro" id="IPR055355">
    <property type="entry name" value="ZP-C"/>
</dbReference>
<evidence type="ECO:0000256" key="4">
    <source>
        <dbReference type="ARBA" id="ARBA00022475"/>
    </source>
</evidence>
<dbReference type="GO" id="GO:0005886">
    <property type="term" value="C:plasma membrane"/>
    <property type="evidence" value="ECO:0007669"/>
    <property type="project" value="UniProtKB-SubCell"/>
</dbReference>
<evidence type="ECO:0000256" key="8">
    <source>
        <dbReference type="ARBA" id="ARBA00022692"/>
    </source>
</evidence>
<dbReference type="GO" id="GO:0032190">
    <property type="term" value="F:acrosin binding"/>
    <property type="evidence" value="ECO:0007669"/>
    <property type="project" value="TreeGrafter"/>
</dbReference>
<evidence type="ECO:0000259" key="16">
    <source>
        <dbReference type="PROSITE" id="PS51034"/>
    </source>
</evidence>
<evidence type="ECO:0000256" key="13">
    <source>
        <dbReference type="ARBA" id="ARBA00023180"/>
    </source>
</evidence>
<dbReference type="PROSITE" id="PS51034">
    <property type="entry name" value="ZP_2"/>
    <property type="match status" value="1"/>
</dbReference>
<dbReference type="SMART" id="SM00241">
    <property type="entry name" value="ZP"/>
    <property type="match status" value="1"/>
</dbReference>
<dbReference type="Pfam" id="PF23344">
    <property type="entry name" value="ZP-N"/>
    <property type="match status" value="1"/>
</dbReference>
<dbReference type="GO" id="GO:0035804">
    <property type="term" value="F:structural constituent of egg coat"/>
    <property type="evidence" value="ECO:0007669"/>
    <property type="project" value="UniProtKB-UniRule"/>
</dbReference>
<dbReference type="Pfam" id="PF00100">
    <property type="entry name" value="Zona_pellucida"/>
    <property type="match status" value="1"/>
</dbReference>
<keyword evidence="6 14" id="KW-0272">Extracellular matrix</keyword>
<dbReference type="InterPro" id="IPR055356">
    <property type="entry name" value="ZP-N"/>
</dbReference>
<dbReference type="InterPro" id="IPR042235">
    <property type="entry name" value="ZP-C_dom"/>
</dbReference>
<dbReference type="AlphaFoldDB" id="A0A3B4V5J1"/>
<protein>
    <recommendedName>
        <fullName evidence="3 14">Zona pellucida sperm-binding protein 3</fullName>
    </recommendedName>
</protein>
<sequence>MDRNLQRPSSWWIIVLISVSTLAESRLVYSRGSSAANSRTQTRTHDNIHPREPAVKQQQSAEYSVRPRPVVVKCHPDSMEVVVQADMFDTGLQVDGTHLRLGSDSLAEESACRAFPSGVAEFTIRTNLIDCDTKLSSTKEKIVYSNVLVYSPEASSDGLLRLDGAAIPVECHYEKKYAVDIVSLHPTWVPFVSRTSAEDQIDFNLRLMTDDWQFDRGSYSYFLGDPIHFEVSAVIGNHMPLRVYVDYCVATATPDAETTLRYDFIEHYGCLTDAYLTNSMSRFLPRVAEHKLRFKLDAFRFHQEPRNQVYITCYMKAVPVTLTVSSQNRACSLIENRWRSVDGNDQACRSCNISHQVEEPPSTQPPTTTISTKAWSTMISQESLVQSGDEQHPARYIRFRPGMQQSQQNKPYQSSDRLMKRGTDNKAEKTMQLGPLIVLPSSKFVTTPTDAKVVLSPKSNTT</sequence>
<evidence type="ECO:0000256" key="2">
    <source>
        <dbReference type="ARBA" id="ARBA00006735"/>
    </source>
</evidence>
<keyword evidence="11" id="KW-0472">Membrane</keyword>
<dbReference type="KEGG" id="sdu:111229119"/>
<comment type="subcellular location">
    <subcellularLocation>
        <location evidence="1">Secreted</location>
        <location evidence="1">Extracellular space</location>
        <location evidence="1">Extracellular matrix</location>
    </subcellularLocation>
    <subcellularLocation>
        <location evidence="14">Zona pellucida</location>
    </subcellularLocation>
    <subcellularLocation>
        <location evidence="14">Cell membrane</location>
        <topology evidence="14">Single-pass type I membrane protein</topology>
    </subcellularLocation>
</comment>
<keyword evidence="12 14" id="KW-1015">Disulfide bond</keyword>
<dbReference type="GO" id="GO:0035805">
    <property type="term" value="C:egg coat"/>
    <property type="evidence" value="ECO:0007669"/>
    <property type="project" value="UniProtKB-SubCell"/>
</dbReference>
<evidence type="ECO:0000256" key="7">
    <source>
        <dbReference type="ARBA" id="ARBA00022685"/>
    </source>
</evidence>
<feature type="signal peptide" evidence="14">
    <location>
        <begin position="1"/>
        <end position="25"/>
    </location>
</feature>
<feature type="domain" description="ZP" evidence="16">
    <location>
        <begin position="73"/>
        <end position="338"/>
    </location>
</feature>
<dbReference type="GO" id="GO:0035803">
    <property type="term" value="P:egg coat formation"/>
    <property type="evidence" value="ECO:0007669"/>
    <property type="project" value="UniProtKB-UniRule"/>
</dbReference>
<dbReference type="GeneTree" id="ENSGT01030000234567"/>
<reference evidence="17" key="2">
    <citation type="submission" date="2025-09" db="UniProtKB">
        <authorList>
            <consortium name="Ensembl"/>
        </authorList>
    </citation>
    <scope>IDENTIFICATION</scope>
</reference>
<keyword evidence="7 14" id="KW-0165">Cleavage on pair of basic residues</keyword>
<evidence type="ECO:0000256" key="11">
    <source>
        <dbReference type="ARBA" id="ARBA00023136"/>
    </source>
</evidence>
<keyword evidence="8" id="KW-0812">Transmembrane</keyword>
<name>A0A3B4V5J1_SERDU</name>
<dbReference type="STRING" id="41447.ENSSDUP00000025993"/>
<evidence type="ECO:0000313" key="17">
    <source>
        <dbReference type="Ensembl" id="ENSSDUP00000025993.1"/>
    </source>
</evidence>
<keyword evidence="5 14" id="KW-0964">Secreted</keyword>
<feature type="region of interest" description="Disordered" evidence="15">
    <location>
        <begin position="33"/>
        <end position="62"/>
    </location>
</feature>
<evidence type="ECO:0000256" key="3">
    <source>
        <dbReference type="ARBA" id="ARBA00017980"/>
    </source>
</evidence>
<dbReference type="PANTHER" id="PTHR11576">
    <property type="entry name" value="ZONA PELLUCIDA SPERM-BINDING PROTEIN 3"/>
    <property type="match status" value="1"/>
</dbReference>
<keyword evidence="9 14" id="KW-0732">Signal</keyword>